<dbReference type="Gene3D" id="3.40.50.10440">
    <property type="entry name" value="Dihydroxyacetone kinase, domain 1"/>
    <property type="match status" value="1"/>
</dbReference>
<keyword evidence="4" id="KW-1185">Reference proteome</keyword>
<dbReference type="PANTHER" id="PTHR33434">
    <property type="entry name" value="DEGV DOMAIN-CONTAINING PROTEIN DR_1986-RELATED"/>
    <property type="match status" value="1"/>
</dbReference>
<dbReference type="PANTHER" id="PTHR33434:SF3">
    <property type="entry name" value="DEGV DOMAIN-CONTAINING PROTEIN YITS"/>
    <property type="match status" value="1"/>
</dbReference>
<accession>A0AA43RJT0</accession>
<protein>
    <submittedName>
        <fullName evidence="3">DegV family protein</fullName>
    </submittedName>
</protein>
<dbReference type="InterPro" id="IPR050270">
    <property type="entry name" value="DegV_domain_contain"/>
</dbReference>
<evidence type="ECO:0000313" key="3">
    <source>
        <dbReference type="EMBL" id="MDO4841835.1"/>
    </source>
</evidence>
<evidence type="ECO:0000256" key="2">
    <source>
        <dbReference type="ARBA" id="ARBA00023121"/>
    </source>
</evidence>
<proteinExistence type="predicted"/>
<dbReference type="AlphaFoldDB" id="A0AA43RJT0"/>
<dbReference type="GO" id="GO:0008289">
    <property type="term" value="F:lipid binding"/>
    <property type="evidence" value="ECO:0007669"/>
    <property type="project" value="UniProtKB-KW"/>
</dbReference>
<dbReference type="PROSITE" id="PS51482">
    <property type="entry name" value="DEGV"/>
    <property type="match status" value="1"/>
</dbReference>
<gene>
    <name evidence="3" type="ORF">Q3982_04070</name>
</gene>
<name>A0AA43RJT0_9ACTN</name>
<dbReference type="InterPro" id="IPR003797">
    <property type="entry name" value="DegV"/>
</dbReference>
<evidence type="ECO:0000256" key="1">
    <source>
        <dbReference type="ARBA" id="ARBA00003238"/>
    </source>
</evidence>
<evidence type="ECO:0000313" key="4">
    <source>
        <dbReference type="Proteomes" id="UP001168575"/>
    </source>
</evidence>
<dbReference type="EMBL" id="JAUMVS010000053">
    <property type="protein sequence ID" value="MDO4841835.1"/>
    <property type="molecule type" value="Genomic_DNA"/>
</dbReference>
<dbReference type="NCBIfam" id="TIGR00762">
    <property type="entry name" value="DegV"/>
    <property type="match status" value="1"/>
</dbReference>
<comment type="caution">
    <text evidence="3">The sequence shown here is derived from an EMBL/GenBank/DDBJ whole genome shotgun (WGS) entry which is preliminary data.</text>
</comment>
<dbReference type="InterPro" id="IPR043168">
    <property type="entry name" value="DegV_C"/>
</dbReference>
<sequence>MRKCNLIIDSICDLPADYVDAEGVTLLRVPYFIDGVAYEDDMFTEQSPRDFYDKIRQGKTPTTAQIPLHTFLTAFEKVAEEGTPTVFLSFTSALSGSFEASLLAREQILAEHPDVEIYCVDTKLPSIAEGLFVIEAINQMNEGLTASEMVAWAEEARYYVDALFMVDDLESLKRGGRIPASAAIAGAKLDVKPMLTIDPDGALKIAGIARGRKKGIRQLEEYYTKNAPEDYNGVVIIGDADCKKESDKLHDMIVKKKDSLIIVTTNIGPVIGTHVGPGMLAIVFWGEDRRQKMSITDKIAKKVKGSKE</sequence>
<dbReference type="Gene3D" id="2.20.28.50">
    <property type="entry name" value="degv family protein"/>
    <property type="match status" value="1"/>
</dbReference>
<dbReference type="Pfam" id="PF02645">
    <property type="entry name" value="DegV"/>
    <property type="match status" value="1"/>
</dbReference>
<dbReference type="SUPFAM" id="SSF82549">
    <property type="entry name" value="DAK1/DegV-like"/>
    <property type="match status" value="1"/>
</dbReference>
<dbReference type="Gene3D" id="3.30.1180.10">
    <property type="match status" value="1"/>
</dbReference>
<comment type="function">
    <text evidence="1">May bind long-chain fatty acids, such as palmitate, and may play a role in lipid transport or fatty acid metabolism.</text>
</comment>
<organism evidence="3 4">
    <name type="scientific">Phoenicibacter congonensis</name>
    <dbReference type="NCBI Taxonomy" id="1944646"/>
    <lineage>
        <taxon>Bacteria</taxon>
        <taxon>Bacillati</taxon>
        <taxon>Actinomycetota</taxon>
        <taxon>Coriobacteriia</taxon>
        <taxon>Eggerthellales</taxon>
        <taxon>Eggerthellaceae</taxon>
        <taxon>Phoenicibacter</taxon>
    </lineage>
</organism>
<dbReference type="Proteomes" id="UP001168575">
    <property type="component" value="Unassembled WGS sequence"/>
</dbReference>
<reference evidence="3" key="1">
    <citation type="submission" date="2023-07" db="EMBL/GenBank/DDBJ databases">
        <title>Between Cages and Wild: Unraveling the Impact of Captivity on Animal Microbiomes and Antimicrobial Resistance.</title>
        <authorList>
            <person name="Schmartz G.P."/>
            <person name="Rehner J."/>
            <person name="Schuff M.J."/>
            <person name="Becker S.L."/>
            <person name="Kravczyk M."/>
            <person name="Gurevich A."/>
            <person name="Francke R."/>
            <person name="Mueller R."/>
            <person name="Keller V."/>
            <person name="Keller A."/>
        </authorList>
    </citation>
    <scope>NUCLEOTIDE SEQUENCE</scope>
    <source>
        <strain evidence="3">S12M_St_49</strain>
    </source>
</reference>
<keyword evidence="2" id="KW-0446">Lipid-binding</keyword>